<dbReference type="InterPro" id="IPR001789">
    <property type="entry name" value="Sig_transdc_resp-reg_receiver"/>
</dbReference>
<dbReference type="Pfam" id="PF00072">
    <property type="entry name" value="Response_reg"/>
    <property type="match status" value="1"/>
</dbReference>
<organism evidence="4 5">
    <name type="scientific">Luteibacter sahnii</name>
    <dbReference type="NCBI Taxonomy" id="3021977"/>
    <lineage>
        <taxon>Bacteria</taxon>
        <taxon>Pseudomonadati</taxon>
        <taxon>Pseudomonadota</taxon>
        <taxon>Gammaproteobacteria</taxon>
        <taxon>Lysobacterales</taxon>
        <taxon>Rhodanobacteraceae</taxon>
        <taxon>Luteibacter</taxon>
    </lineage>
</organism>
<dbReference type="RefSeq" id="WP_320550058.1">
    <property type="nucleotide sequence ID" value="NZ_JAQLOK010000001.1"/>
</dbReference>
<accession>A0ABT6BCG9</accession>
<dbReference type="PANTHER" id="PTHR44591">
    <property type="entry name" value="STRESS RESPONSE REGULATOR PROTEIN 1"/>
    <property type="match status" value="1"/>
</dbReference>
<sequence>MTPSKSLPDRRFPRIIGFEVPPLKATVDVVRDAPIVGLLDVEPSDEWIQAFNLQATALKGELGLAEISIEGQRIFFFGSTANGRRLAGAVRAFVDQVSRLSVDARLAGTAAGDAAFTHESTAGRPDAGMRTVLVVEDDDMLRTLACEVLAGADWRTLEAADAAAALAILAAEPVDALFTDVDMPGSMNGLGLADLVFERWPSVGLVVTSGRYTVDAGRVPRGGVFLSKPYQRRQLLAVIALVTHAASSRA</sequence>
<dbReference type="PANTHER" id="PTHR44591:SF3">
    <property type="entry name" value="RESPONSE REGULATORY DOMAIN-CONTAINING PROTEIN"/>
    <property type="match status" value="1"/>
</dbReference>
<feature type="domain" description="Response regulatory" evidence="3">
    <location>
        <begin position="131"/>
        <end position="243"/>
    </location>
</feature>
<dbReference type="SMART" id="SM00448">
    <property type="entry name" value="REC"/>
    <property type="match status" value="1"/>
</dbReference>
<keyword evidence="1 2" id="KW-0597">Phosphoprotein</keyword>
<reference evidence="4 5" key="1">
    <citation type="journal article" date="2024" name="Curr. Microbiol.">
        <title>Luteibacter sahnii sp. nov., A Novel Yellow-Colored Xanthomonadin Pigment Producing Probiotic Bacterium from Healthy Rice Seed Microbiome.</title>
        <authorList>
            <person name="Jaiswal G."/>
            <person name="Rana R."/>
            <person name="Nayak P.K."/>
            <person name="Chouhan R."/>
            <person name="Gandhi S.G."/>
            <person name="Patel H.K."/>
            <person name="Patil P.B."/>
        </authorList>
    </citation>
    <scope>NUCLEOTIDE SEQUENCE [LARGE SCALE GENOMIC DNA]</scope>
    <source>
        <strain evidence="4 5">PPL201</strain>
    </source>
</reference>
<protein>
    <submittedName>
        <fullName evidence="4">Response regulator</fullName>
    </submittedName>
</protein>
<dbReference type="EMBL" id="JARJJS010000002">
    <property type="protein sequence ID" value="MDF4025573.1"/>
    <property type="molecule type" value="Genomic_DNA"/>
</dbReference>
<dbReference type="Proteomes" id="UP001528850">
    <property type="component" value="Unassembled WGS sequence"/>
</dbReference>
<name>A0ABT6BCG9_9GAMM</name>
<proteinExistence type="predicted"/>
<evidence type="ECO:0000313" key="5">
    <source>
        <dbReference type="Proteomes" id="UP001528850"/>
    </source>
</evidence>
<evidence type="ECO:0000313" key="4">
    <source>
        <dbReference type="EMBL" id="MDF4025573.1"/>
    </source>
</evidence>
<dbReference type="InterPro" id="IPR050595">
    <property type="entry name" value="Bact_response_regulator"/>
</dbReference>
<keyword evidence="5" id="KW-1185">Reference proteome</keyword>
<evidence type="ECO:0000256" key="1">
    <source>
        <dbReference type="ARBA" id="ARBA00022553"/>
    </source>
</evidence>
<evidence type="ECO:0000259" key="3">
    <source>
        <dbReference type="PROSITE" id="PS50110"/>
    </source>
</evidence>
<comment type="caution">
    <text evidence="4">The sequence shown here is derived from an EMBL/GenBank/DDBJ whole genome shotgun (WGS) entry which is preliminary data.</text>
</comment>
<dbReference type="Gene3D" id="3.40.50.2300">
    <property type="match status" value="1"/>
</dbReference>
<dbReference type="InterPro" id="IPR011006">
    <property type="entry name" value="CheY-like_superfamily"/>
</dbReference>
<evidence type="ECO:0000256" key="2">
    <source>
        <dbReference type="PROSITE-ProRule" id="PRU00169"/>
    </source>
</evidence>
<gene>
    <name evidence="4" type="ORF">P3W24_11415</name>
</gene>
<feature type="modified residue" description="4-aspartylphosphate" evidence="2">
    <location>
        <position position="180"/>
    </location>
</feature>
<dbReference type="PROSITE" id="PS50110">
    <property type="entry name" value="RESPONSE_REGULATORY"/>
    <property type="match status" value="1"/>
</dbReference>
<dbReference type="SUPFAM" id="SSF52172">
    <property type="entry name" value="CheY-like"/>
    <property type="match status" value="1"/>
</dbReference>